<protein>
    <submittedName>
        <fullName evidence="1">Uncharacterized protein</fullName>
    </submittedName>
</protein>
<reference evidence="1 2" key="1">
    <citation type="journal article" date="2024" name="Microbiol. Resour. Announc.">
        <title>Genome annotations for the ascomycete fungi Trichoderma harzianum, Trichoderma aggressivum, and Purpureocillium lilacinum.</title>
        <authorList>
            <person name="Beijen E.P.W."/>
            <person name="Ohm R.A."/>
        </authorList>
    </citation>
    <scope>NUCLEOTIDE SEQUENCE [LARGE SCALE GENOMIC DNA]</scope>
    <source>
        <strain evidence="1 2">CBS 150709</strain>
    </source>
</reference>
<name>A0ABR0CGX5_PURLI</name>
<evidence type="ECO:0000313" key="2">
    <source>
        <dbReference type="Proteomes" id="UP001287286"/>
    </source>
</evidence>
<dbReference type="EMBL" id="JAWRVI010000001">
    <property type="protein sequence ID" value="KAK4095490.1"/>
    <property type="molecule type" value="Genomic_DNA"/>
</dbReference>
<comment type="caution">
    <text evidence="1">The sequence shown here is derived from an EMBL/GenBank/DDBJ whole genome shotgun (WGS) entry which is preliminary data.</text>
</comment>
<accession>A0ABR0CGX5</accession>
<keyword evidence="2" id="KW-1185">Reference proteome</keyword>
<dbReference type="Proteomes" id="UP001287286">
    <property type="component" value="Unassembled WGS sequence"/>
</dbReference>
<evidence type="ECO:0000313" key="1">
    <source>
        <dbReference type="EMBL" id="KAK4095490.1"/>
    </source>
</evidence>
<proteinExistence type="predicted"/>
<organism evidence="1 2">
    <name type="scientific">Purpureocillium lilacinum</name>
    <name type="common">Paecilomyces lilacinus</name>
    <dbReference type="NCBI Taxonomy" id="33203"/>
    <lineage>
        <taxon>Eukaryota</taxon>
        <taxon>Fungi</taxon>
        <taxon>Dikarya</taxon>
        <taxon>Ascomycota</taxon>
        <taxon>Pezizomycotina</taxon>
        <taxon>Sordariomycetes</taxon>
        <taxon>Hypocreomycetidae</taxon>
        <taxon>Hypocreales</taxon>
        <taxon>Ophiocordycipitaceae</taxon>
        <taxon>Purpureocillium</taxon>
    </lineage>
</organism>
<sequence>MSRTRGLGVHPRIHLPAICRRLSAPAGALPGHVCAGASTPARWLPRRSLPAAAADAGALTANRCPRPQRIRHGLAPSASSRRLIVRSPHLLPVACSRSRRLPHDPSPPLHRRHIDFAARRWSVSARWMTRFAKGTLRTLCTYRDSREPGLGPKYRSWQQPFVPIPPIALRRTHPQMPNSIQTIQIANDPTLKMNQMPARAVREDTTVGIRRCASQTP</sequence>
<gene>
    <name evidence="1" type="ORF">Purlil1_286</name>
</gene>